<dbReference type="RefSeq" id="WP_105983183.1">
    <property type="nucleotide sequence ID" value="NZ_MQUC01000003.1"/>
</dbReference>
<proteinExistence type="predicted"/>
<evidence type="ECO:0000313" key="1">
    <source>
        <dbReference type="EMBL" id="PRP67453.1"/>
    </source>
</evidence>
<gene>
    <name evidence="1" type="ORF">BST86_10285</name>
</gene>
<accession>A0A2S9WVG6</accession>
<dbReference type="OrthoDB" id="1442370at2"/>
<dbReference type="EMBL" id="MQUC01000003">
    <property type="protein sequence ID" value="PRP67453.1"/>
    <property type="molecule type" value="Genomic_DNA"/>
</dbReference>
<protein>
    <recommendedName>
        <fullName evidence="3">Thymidylate synthase</fullName>
    </recommendedName>
</protein>
<sequence length="127" mass="14419">MSQVEVKKFDFGQIEFYDNYVISTLLPNTTVTTSIAKAILTSIKDHFGNKKMVYISNREFGHEVDLSVYKMVNPKKMVGIAMVSSQREELVRSVSKEQEVYSGSFGVFNSIESAVSWAKSFLEEQED</sequence>
<evidence type="ECO:0008006" key="3">
    <source>
        <dbReference type="Google" id="ProtNLM"/>
    </source>
</evidence>
<evidence type="ECO:0000313" key="2">
    <source>
        <dbReference type="Proteomes" id="UP000239532"/>
    </source>
</evidence>
<dbReference type="AlphaFoldDB" id="A0A2S9WVG6"/>
<comment type="caution">
    <text evidence="1">The sequence shown here is derived from an EMBL/GenBank/DDBJ whole genome shotgun (WGS) entry which is preliminary data.</text>
</comment>
<keyword evidence="2" id="KW-1185">Reference proteome</keyword>
<name>A0A2S9WVG6_9FLAO</name>
<organism evidence="1 2">
    <name type="scientific">Nonlabens agnitus</name>
    <dbReference type="NCBI Taxonomy" id="870484"/>
    <lineage>
        <taxon>Bacteria</taxon>
        <taxon>Pseudomonadati</taxon>
        <taxon>Bacteroidota</taxon>
        <taxon>Flavobacteriia</taxon>
        <taxon>Flavobacteriales</taxon>
        <taxon>Flavobacteriaceae</taxon>
        <taxon>Nonlabens</taxon>
    </lineage>
</organism>
<dbReference type="Proteomes" id="UP000239532">
    <property type="component" value="Unassembled WGS sequence"/>
</dbReference>
<reference evidence="1 2" key="1">
    <citation type="submission" date="2016-11" db="EMBL/GenBank/DDBJ databases">
        <title>Trade-off between light-utilization and light-protection in marine flavobacteria.</title>
        <authorList>
            <person name="Kumagai Y."/>
        </authorList>
    </citation>
    <scope>NUCLEOTIDE SEQUENCE [LARGE SCALE GENOMIC DNA]</scope>
    <source>
        <strain evidence="1 2">JCM 17109</strain>
    </source>
</reference>